<gene>
    <name evidence="2" type="ORF">VPNG_02069</name>
</gene>
<feature type="region of interest" description="Disordered" evidence="1">
    <location>
        <begin position="380"/>
        <end position="406"/>
    </location>
</feature>
<organism evidence="2 3">
    <name type="scientific">Cytospora leucostoma</name>
    <dbReference type="NCBI Taxonomy" id="1230097"/>
    <lineage>
        <taxon>Eukaryota</taxon>
        <taxon>Fungi</taxon>
        <taxon>Dikarya</taxon>
        <taxon>Ascomycota</taxon>
        <taxon>Pezizomycotina</taxon>
        <taxon>Sordariomycetes</taxon>
        <taxon>Sordariomycetidae</taxon>
        <taxon>Diaporthales</taxon>
        <taxon>Cytosporaceae</taxon>
        <taxon>Cytospora</taxon>
    </lineage>
</organism>
<evidence type="ECO:0008006" key="4">
    <source>
        <dbReference type="Google" id="ProtNLM"/>
    </source>
</evidence>
<feature type="compositionally biased region" description="Polar residues" evidence="1">
    <location>
        <begin position="991"/>
        <end position="1006"/>
    </location>
</feature>
<feature type="compositionally biased region" description="Low complexity" evidence="1">
    <location>
        <begin position="1379"/>
        <end position="1400"/>
    </location>
</feature>
<evidence type="ECO:0000313" key="2">
    <source>
        <dbReference type="EMBL" id="ROW15757.1"/>
    </source>
</evidence>
<dbReference type="OrthoDB" id="5086500at2759"/>
<name>A0A423XHR1_9PEZI</name>
<dbReference type="InParanoid" id="A0A423XHR1"/>
<dbReference type="PANTHER" id="PTHR48187">
    <property type="entry name" value="LD21810P"/>
    <property type="match status" value="1"/>
</dbReference>
<feature type="region of interest" description="Disordered" evidence="1">
    <location>
        <begin position="1232"/>
        <end position="1367"/>
    </location>
</feature>
<dbReference type="InterPro" id="IPR029058">
    <property type="entry name" value="AB_hydrolase_fold"/>
</dbReference>
<dbReference type="SUPFAM" id="SSF52540">
    <property type="entry name" value="P-loop containing nucleoside triphosphate hydrolases"/>
    <property type="match status" value="1"/>
</dbReference>
<comment type="caution">
    <text evidence="2">The sequence shown here is derived from an EMBL/GenBank/DDBJ whole genome shotgun (WGS) entry which is preliminary data.</text>
</comment>
<dbReference type="Gene3D" id="3.40.50.1820">
    <property type="entry name" value="alpha/beta hydrolase"/>
    <property type="match status" value="1"/>
</dbReference>
<feature type="compositionally biased region" description="Basic and acidic residues" evidence="1">
    <location>
        <begin position="1425"/>
        <end position="1435"/>
    </location>
</feature>
<feature type="compositionally biased region" description="Polar residues" evidence="1">
    <location>
        <begin position="382"/>
        <end position="391"/>
    </location>
</feature>
<feature type="compositionally biased region" description="Low complexity" evidence="1">
    <location>
        <begin position="1048"/>
        <end position="1062"/>
    </location>
</feature>
<feature type="region of interest" description="Disordered" evidence="1">
    <location>
        <begin position="904"/>
        <end position="934"/>
    </location>
</feature>
<protein>
    <recommendedName>
        <fullName evidence="4">DUF676 domain-containing protein</fullName>
    </recommendedName>
</protein>
<feature type="compositionally biased region" description="Basic residues" evidence="1">
    <location>
        <begin position="1298"/>
        <end position="1307"/>
    </location>
</feature>
<feature type="compositionally biased region" description="Low complexity" evidence="1">
    <location>
        <begin position="907"/>
        <end position="922"/>
    </location>
</feature>
<feature type="region of interest" description="Disordered" evidence="1">
    <location>
        <begin position="961"/>
        <end position="980"/>
    </location>
</feature>
<dbReference type="Gene3D" id="3.40.50.300">
    <property type="entry name" value="P-loop containing nucleotide triphosphate hydrolases"/>
    <property type="match status" value="1"/>
</dbReference>
<dbReference type="PANTHER" id="PTHR48187:SF2">
    <property type="entry name" value="LD21810P"/>
    <property type="match status" value="1"/>
</dbReference>
<sequence>MPRLDYSIIPPLISDGTVRAARDDLHLSASDSRSLAMIPSSPLTNAKGTINKKISRFDITAVYTHPDAKVDIVLVHGLNGEPQKTWTAKTKNGGVFWPADLLPKSLEEGSSYANVLVYGYNADVSSKRHGTGPSTNYIHQHAQTLVTFLATYRKSKKTTRNPIIWVAHSLGGILLKRALEYSDGVRVADHEDYRSIYVATYGIIFLGTPHDGSELASWGSALQGMAGHIPRKFFDSEPILIETLRKDNETLDNINMNFLNIYQRFKIHMVHENQKTDLKGTKSLIVDAKSAAPRLPGVTSYGIEADHSGMCKFESVDAPGYRLVSSAIVEWTQEAPDFINVRWNVEDEDRRVRAQLEINERARPFLTAPGGSAQIAVHRNDTSSNVPSQEEQPAAPSPLPLLTEPRPPVQDLQTAQDLSSLSPAALFVHPEAFRPNSYFVGREEELEDLHRMLQDPKRRSEGTSTVLIRCQTGGGKTHMARQYVFSHRNDYPGGIFWLRATSIEELDGEFWRVARRAAIRELVDDMDDHELRDHSKIVNIVRRWFNGLEGWLMVLDGIMFDTPGVERFVPDAVNSSLILTSTDPAATGDHHFNNPQLLHLPLLAVDEAQELLLLETEKRRPWSQEDQRQATELVQVLGRLPLMIHVTAQHLKASQEPLATFLKRYKNKPKVGKVPAYDYVLEQLHARGATAAINVMSILVFFDQDIPVEMMAMGLRALGRELPYKTRNAAAHGRPSLSNTLRVLIAFALVDRTESQDVSPVSSQSSKRSLDLPSESLDSLRMHNIIQRYFIEWLVGKKQHAFWLERAVQVFFKSYSEADRRIKENPKVGLPDDYRRFYVHGKRLVEHLDRYERRHPVLQPLKGDLERKLEDIHAEVHMFSERMQTMIVDQSSDMPQASIFDRANSLSESDSATSGSQSQSQQDAWTHLDDDDPRLFHSPTAFEPGMIYDGYGLPIPYPDTTTIPGPSFQEDDGATATPDVTPKLGSNTLAVENSPNNPQNGWTSVVSKHPKPQRPRTESLMDRNRHVKGQAQVGISHEIAKPPFFQTSSPRRGSSRSPSSGRLSAQSEAELALTKLRKMSPPPPRGGGVIQDKGRSLSSSMTTRPKDIMSPGEYNYARVASGLTPTDEMSQAEFYRDYGSSMPTETSYMAATLKKFKENIAPSGMMKSPFTAIPTGRAVPPAPEGLWNSPGLERPQVTEMPPFPTVAGSRTARSSPGQITLPFYPPGLPVTYDTGLTGPGHRQVLGLGQGQDHTAANSPYPPRPTSWIPHPDDIASATTTPMSRDSSAQSSSSTSNHSSRHHHHHQQRSLMLPPPPPPPRGRGRRHSSPLSSSPSPPATAETAICPRGRAGQRPAGTAALDGEGEGGEYLVWERGASSTITTAAGTARTAPTSRTTTGSSPLVQARIGAPEPQQHRQRPGARAVPEPRRCAEVLQHEPVQQ</sequence>
<feature type="compositionally biased region" description="Low complexity" evidence="1">
    <location>
        <begin position="1283"/>
        <end position="1297"/>
    </location>
</feature>
<reference evidence="2 3" key="1">
    <citation type="submission" date="2015-09" db="EMBL/GenBank/DDBJ databases">
        <title>Host preference determinants of Valsa canker pathogens revealed by comparative genomics.</title>
        <authorList>
            <person name="Yin Z."/>
            <person name="Huang L."/>
        </authorList>
    </citation>
    <scope>NUCLEOTIDE SEQUENCE [LARGE SCALE GENOMIC DNA]</scope>
    <source>
        <strain evidence="2 3">SXYLt</strain>
    </source>
</reference>
<keyword evidence="3" id="KW-1185">Reference proteome</keyword>
<proteinExistence type="predicted"/>
<dbReference type="SUPFAM" id="SSF53474">
    <property type="entry name" value="alpha/beta-Hydrolases"/>
    <property type="match status" value="1"/>
</dbReference>
<evidence type="ECO:0000256" key="1">
    <source>
        <dbReference type="SAM" id="MobiDB-lite"/>
    </source>
</evidence>
<dbReference type="EMBL" id="LKEB01000008">
    <property type="protein sequence ID" value="ROW15757.1"/>
    <property type="molecule type" value="Genomic_DNA"/>
</dbReference>
<evidence type="ECO:0000313" key="3">
    <source>
        <dbReference type="Proteomes" id="UP000285146"/>
    </source>
</evidence>
<feature type="region of interest" description="Disordered" evidence="1">
    <location>
        <begin position="1379"/>
        <end position="1441"/>
    </location>
</feature>
<dbReference type="Proteomes" id="UP000285146">
    <property type="component" value="Unassembled WGS sequence"/>
</dbReference>
<accession>A0A423XHR1</accession>
<feature type="region of interest" description="Disordered" evidence="1">
    <location>
        <begin position="991"/>
        <end position="1110"/>
    </location>
</feature>
<feature type="compositionally biased region" description="Basic and acidic residues" evidence="1">
    <location>
        <begin position="1015"/>
        <end position="1024"/>
    </location>
</feature>
<dbReference type="InterPro" id="IPR027417">
    <property type="entry name" value="P-loop_NTPase"/>
</dbReference>